<dbReference type="EMBL" id="JALLBG020000268">
    <property type="protein sequence ID" value="KAL3757347.1"/>
    <property type="molecule type" value="Genomic_DNA"/>
</dbReference>
<gene>
    <name evidence="3" type="ORF">ACHAWU_008508</name>
</gene>
<feature type="compositionally biased region" description="Polar residues" evidence="1">
    <location>
        <begin position="392"/>
        <end position="405"/>
    </location>
</feature>
<dbReference type="Pfam" id="PF03457">
    <property type="entry name" value="HA"/>
    <property type="match status" value="3"/>
</dbReference>
<dbReference type="Proteomes" id="UP001530293">
    <property type="component" value="Unassembled WGS sequence"/>
</dbReference>
<evidence type="ECO:0000313" key="3">
    <source>
        <dbReference type="EMBL" id="KAL3757347.1"/>
    </source>
</evidence>
<feature type="domain" description="Helicase-associated" evidence="2">
    <location>
        <begin position="1205"/>
        <end position="1282"/>
    </location>
</feature>
<dbReference type="PANTHER" id="PTHR33418:SF1">
    <property type="entry name" value="HELICASE-ASSOCIATED DOMAIN-CONTAINING PROTEIN"/>
    <property type="match status" value="1"/>
</dbReference>
<dbReference type="Gene3D" id="6.10.140.530">
    <property type="match status" value="3"/>
</dbReference>
<comment type="caution">
    <text evidence="3">The sequence shown here is derived from an EMBL/GenBank/DDBJ whole genome shotgun (WGS) entry which is preliminary data.</text>
</comment>
<dbReference type="InterPro" id="IPR005114">
    <property type="entry name" value="Helicase_assoc"/>
</dbReference>
<evidence type="ECO:0000313" key="4">
    <source>
        <dbReference type="Proteomes" id="UP001530293"/>
    </source>
</evidence>
<feature type="region of interest" description="Disordered" evidence="1">
    <location>
        <begin position="815"/>
        <end position="850"/>
    </location>
</feature>
<feature type="region of interest" description="Disordered" evidence="1">
    <location>
        <begin position="558"/>
        <end position="591"/>
    </location>
</feature>
<feature type="region of interest" description="Disordered" evidence="1">
    <location>
        <begin position="231"/>
        <end position="253"/>
    </location>
</feature>
<feature type="compositionally biased region" description="Low complexity" evidence="1">
    <location>
        <begin position="705"/>
        <end position="717"/>
    </location>
</feature>
<feature type="compositionally biased region" description="Polar residues" evidence="1">
    <location>
        <begin position="937"/>
        <end position="954"/>
    </location>
</feature>
<feature type="domain" description="Helicase-associated" evidence="2">
    <location>
        <begin position="1291"/>
        <end position="1361"/>
    </location>
</feature>
<feature type="compositionally biased region" description="Basic and acidic residues" evidence="1">
    <location>
        <begin position="375"/>
        <end position="385"/>
    </location>
</feature>
<feature type="compositionally biased region" description="Basic and acidic residues" evidence="1">
    <location>
        <begin position="563"/>
        <end position="572"/>
    </location>
</feature>
<feature type="region of interest" description="Disordered" evidence="1">
    <location>
        <begin position="673"/>
        <end position="718"/>
    </location>
</feature>
<feature type="region of interest" description="Disordered" evidence="1">
    <location>
        <begin position="1370"/>
        <end position="1405"/>
    </location>
</feature>
<evidence type="ECO:0000259" key="2">
    <source>
        <dbReference type="Pfam" id="PF03457"/>
    </source>
</evidence>
<feature type="compositionally biased region" description="Polar residues" evidence="1">
    <location>
        <begin position="508"/>
        <end position="519"/>
    </location>
</feature>
<accession>A0ABD3M0Y9</accession>
<feature type="compositionally biased region" description="Polar residues" evidence="1">
    <location>
        <begin position="237"/>
        <end position="251"/>
    </location>
</feature>
<evidence type="ECO:0000256" key="1">
    <source>
        <dbReference type="SAM" id="MobiDB-lite"/>
    </source>
</evidence>
<keyword evidence="4" id="KW-1185">Reference proteome</keyword>
<feature type="region of interest" description="Disordered" evidence="1">
    <location>
        <begin position="1"/>
        <end position="51"/>
    </location>
</feature>
<reference evidence="3 4" key="1">
    <citation type="submission" date="2024-10" db="EMBL/GenBank/DDBJ databases">
        <title>Updated reference genomes for cyclostephanoid diatoms.</title>
        <authorList>
            <person name="Roberts W.R."/>
            <person name="Alverson A.J."/>
        </authorList>
    </citation>
    <scope>NUCLEOTIDE SEQUENCE [LARGE SCALE GENOMIC DNA]</scope>
    <source>
        <strain evidence="3 4">AJA232-27</strain>
    </source>
</reference>
<feature type="region of interest" description="Disordered" evidence="1">
    <location>
        <begin position="920"/>
        <end position="957"/>
    </location>
</feature>
<feature type="compositionally biased region" description="Polar residues" evidence="1">
    <location>
        <begin position="133"/>
        <end position="142"/>
    </location>
</feature>
<organism evidence="3 4">
    <name type="scientific">Discostella pseudostelligera</name>
    <dbReference type="NCBI Taxonomy" id="259834"/>
    <lineage>
        <taxon>Eukaryota</taxon>
        <taxon>Sar</taxon>
        <taxon>Stramenopiles</taxon>
        <taxon>Ochrophyta</taxon>
        <taxon>Bacillariophyta</taxon>
        <taxon>Coscinodiscophyceae</taxon>
        <taxon>Thalassiosirophycidae</taxon>
        <taxon>Stephanodiscales</taxon>
        <taxon>Stephanodiscaceae</taxon>
        <taxon>Discostella</taxon>
    </lineage>
</organism>
<sequence>MSTQKIIARRAATSDGDNTVNDSSSTAKSSAKTEDDPTVVAANADSDEKIPIISDNTSNAVDAVAVVNSAPSGTSIIDELASKNKSALHEGIGESPSSIDNEIHTSTDVTEATKVSADMTVAVGNASEGKPADSQNIDSNKPSTRSRTRSLSSALSSQSGGDSLGGDDSMDPILFDDDGKTPLRTNRMSSRGPVRKRHKNEGPRALFRTISSATKSSQAKIAAAVDSKEDVLPPFENDSTSSSISLTACTQTRERSNTIESFRAAMDSHLNNEIPTESIVLPGLNGDDAKIGESDNHYFPLPGRDRSDTIDFLTSAVEFQLDGDTSNNLDEIQLSPVGSTKEQTIGKPPATVVKKVAINYQTQNVPKSGTRSKGGKGDAYDDGKTPKITNRLRATSQSSESTSQGPLRKRYRTRSLSFALLQGEEASLDKNDQRDGPENFFHRTDGMDDDDILAETGSGYDTFDIFGRRSRSDTLDFLTAAVAGDLGHDLDAAAAAAANDGATFTTHHVSAPSGASTKYNPLLPKRPRSDTLDSTASSINSAKLDFFVSVAAEHGLLLSPDHNGGKMGREGAESMASDQSSEYSQRRPRSNTLEIYSNMASARARSNTVEFLIGSTELPEGSIDDLILPDNIEDHTANSNVLDHLKALCDDPKGNEAKSAKILRFKRHPSSDVMDGLTSLKTKSDEGSSVGKKLRKSPESGRRLSNSQDSFSNSMSRNRLESWGGMSDLSTGAMGSSDIAATHMALKDTGILDDVLAAAADLGYDDLSEGVASFERMRDNRSASVGSNSLSMQKGRQRLDSLASLSLASLSDTSISKPCHKRTSDSKATTRTPATKSSKGSVQHRSVKPSDVSSVGAASIVVDYDAIASAVHAANAATDGLDLNTILGKPCASKPTNPIIDSTLKPIKGGKVKDQLVLSRPTQHATPLPKKAPVTSKDPSSNAKNPPRLQNKSQPKPFVASTKVTPQLLSATPEPVVSASLLGPPTKPPTSFPVSSINIPLVPIPTCTKTKEEMEARQERARAAAGYVPPGLDGKTPLKRPPPPRPMQITSSISLTVQPGVPTRIPIKKRGVAPLPPFIPMPDHVHSQDFQTVHSHIKPAPVPSSAPSSKAGTLQSQQKWDDMFECLVKFIEETREKATKNLTDEQKAAWIWDGNVPTSHKTSCGKALGRWINNQRSAKAKGALKDDREVRLVSTGLKWSVLTTNSWRQMLRELEIYVNEQTKDGQIWDGNVPTNYKIKSNIPTYNTDDEEKNLGRWVNRQRSLFQAGKLKKDRQQDLERIGLKWSVLLTTSWTTMYDSLCAYAEEKRKQSPHGWDGNVPANFKTRSNPSLSLGRWVNRQRSAHAKGRLKDEYVKQLDAIGLKWAIHTRNRSNEDGDGDDEDEIDDDDDDDDFIGGEFIEVDTKNVDNVAPGSIVVASKPNDAQDSQT</sequence>
<feature type="domain" description="Helicase-associated" evidence="2">
    <location>
        <begin position="1117"/>
        <end position="1196"/>
    </location>
</feature>
<feature type="region of interest" description="Disordered" evidence="1">
    <location>
        <begin position="363"/>
        <end position="409"/>
    </location>
</feature>
<feature type="compositionally biased region" description="Low complexity" evidence="1">
    <location>
        <begin position="143"/>
        <end position="161"/>
    </location>
</feature>
<name>A0ABD3M0Y9_9STRA</name>
<feature type="region of interest" description="Disordered" evidence="1">
    <location>
        <begin position="508"/>
        <end position="535"/>
    </location>
</feature>
<proteinExistence type="predicted"/>
<protein>
    <recommendedName>
        <fullName evidence="2">Helicase-associated domain-containing protein</fullName>
    </recommendedName>
</protein>
<feature type="region of interest" description="Disordered" evidence="1">
    <location>
        <begin position="124"/>
        <end position="206"/>
    </location>
</feature>
<feature type="compositionally biased region" description="Polar residues" evidence="1">
    <location>
        <begin position="826"/>
        <end position="844"/>
    </location>
</feature>
<feature type="compositionally biased region" description="Acidic residues" evidence="1">
    <location>
        <begin position="1375"/>
        <end position="1394"/>
    </location>
</feature>
<dbReference type="PANTHER" id="PTHR33418">
    <property type="entry name" value="HELICASE-ASSOCIATED"/>
    <property type="match status" value="1"/>
</dbReference>